<feature type="transmembrane region" description="Helical" evidence="1">
    <location>
        <begin position="18"/>
        <end position="35"/>
    </location>
</feature>
<keyword evidence="1" id="KW-0812">Transmembrane</keyword>
<dbReference type="GeneID" id="39600329"/>
<proteinExistence type="predicted"/>
<feature type="transmembrane region" description="Helical" evidence="1">
    <location>
        <begin position="41"/>
        <end position="63"/>
    </location>
</feature>
<evidence type="ECO:0000256" key="1">
    <source>
        <dbReference type="SAM" id="Phobius"/>
    </source>
</evidence>
<dbReference type="RefSeq" id="XP_028483089.1">
    <property type="nucleotide sequence ID" value="XM_028631052.1"/>
</dbReference>
<dbReference type="EMBL" id="RCNU01000009">
    <property type="protein sequence ID" value="RWQ93444.1"/>
    <property type="molecule type" value="Genomic_DNA"/>
</dbReference>
<keyword evidence="1" id="KW-0472">Membrane</keyword>
<name>A0A443HNV7_BYSSP</name>
<organism evidence="2 3">
    <name type="scientific">Byssochlamys spectabilis</name>
    <name type="common">Paecilomyces variotii</name>
    <dbReference type="NCBI Taxonomy" id="264951"/>
    <lineage>
        <taxon>Eukaryota</taxon>
        <taxon>Fungi</taxon>
        <taxon>Dikarya</taxon>
        <taxon>Ascomycota</taxon>
        <taxon>Pezizomycotina</taxon>
        <taxon>Eurotiomycetes</taxon>
        <taxon>Eurotiomycetidae</taxon>
        <taxon>Eurotiales</taxon>
        <taxon>Thermoascaceae</taxon>
        <taxon>Paecilomyces</taxon>
    </lineage>
</organism>
<dbReference type="Proteomes" id="UP000283841">
    <property type="component" value="Unassembled WGS sequence"/>
</dbReference>
<sequence>MKRIISNVAVVDPRRLRMWYHGMVVAFALSFLLAFKWEYELSTGCFLSKGSVCSMFLMVIIYCETRYL</sequence>
<dbReference type="AlphaFoldDB" id="A0A443HNV7"/>
<keyword evidence="1" id="KW-1133">Transmembrane helix</keyword>
<accession>A0A443HNV7</accession>
<keyword evidence="3" id="KW-1185">Reference proteome</keyword>
<protein>
    <submittedName>
        <fullName evidence="2">Uncharacterized protein</fullName>
    </submittedName>
</protein>
<dbReference type="VEuPathDB" id="FungiDB:C8Q69DRAFT_473572"/>
<reference evidence="2 3" key="1">
    <citation type="journal article" date="2018" name="Front. Microbiol.">
        <title>Genomic and genetic insights into a cosmopolitan fungus, Paecilomyces variotii (Eurotiales).</title>
        <authorList>
            <person name="Urquhart A.S."/>
            <person name="Mondo S.J."/>
            <person name="Makela M.R."/>
            <person name="Hane J.K."/>
            <person name="Wiebenga A."/>
            <person name="He G."/>
            <person name="Mihaltcheva S."/>
            <person name="Pangilinan J."/>
            <person name="Lipzen A."/>
            <person name="Barry K."/>
            <person name="de Vries R.P."/>
            <person name="Grigoriev I.V."/>
            <person name="Idnurm A."/>
        </authorList>
    </citation>
    <scope>NUCLEOTIDE SEQUENCE [LARGE SCALE GENOMIC DNA]</scope>
    <source>
        <strain evidence="2 3">CBS 101075</strain>
    </source>
</reference>
<evidence type="ECO:0000313" key="2">
    <source>
        <dbReference type="EMBL" id="RWQ93444.1"/>
    </source>
</evidence>
<gene>
    <name evidence="2" type="ORF">C8Q69DRAFT_473572</name>
</gene>
<comment type="caution">
    <text evidence="2">The sequence shown here is derived from an EMBL/GenBank/DDBJ whole genome shotgun (WGS) entry which is preliminary data.</text>
</comment>
<evidence type="ECO:0000313" key="3">
    <source>
        <dbReference type="Proteomes" id="UP000283841"/>
    </source>
</evidence>